<gene>
    <name evidence="1" type="ORF">SS50377_28552</name>
</gene>
<dbReference type="RefSeq" id="XP_067760371.1">
    <property type="nucleotide sequence ID" value="XM_067912314.1"/>
</dbReference>
<accession>A0A9P8LK54</accession>
<protein>
    <submittedName>
        <fullName evidence="1">Uncharacterized protein</fullName>
    </submittedName>
</protein>
<dbReference type="GeneID" id="94302575"/>
<dbReference type="EMBL" id="AUWU02000009">
    <property type="protein sequence ID" value="KAH0569598.1"/>
    <property type="molecule type" value="Genomic_DNA"/>
</dbReference>
<sequence>MQLKIQQQYPPTALIRNATPAIHSLTLCQPEFIAQQLFHPARFAFNQAGANGQMRVLRSRRANIYPLQESFHSLTRSTLPSRQTENLLSSRLELAAICRFCAASIPRVPAMREIVKIANLHFQALNPRSRQIYNFRPPQLCQIKVLNEDICTAKAWGQAVLSWKSAAMQLQEGILRPVRFGGLVIPERYAREINGKGAAAVVAAVPSEVCIAVRFLVQCSGRAVVKGRISGPATGVNGMASVFDAYLAQGFRFRAFLDSLQEGGAQAGPLVSFPGAESAEVTYFRSRVFGIE</sequence>
<proteinExistence type="predicted"/>
<comment type="caution">
    <text evidence="1">The sequence shown here is derived from an EMBL/GenBank/DDBJ whole genome shotgun (WGS) entry which is preliminary data.</text>
</comment>
<keyword evidence="2" id="KW-1185">Reference proteome</keyword>
<evidence type="ECO:0000313" key="2">
    <source>
        <dbReference type="Proteomes" id="UP000018208"/>
    </source>
</evidence>
<name>A0A9P8LK54_9EUKA</name>
<reference evidence="1 2" key="1">
    <citation type="journal article" date="2014" name="PLoS Genet.">
        <title>The Genome of Spironucleus salmonicida Highlights a Fish Pathogen Adapted to Fluctuating Environments.</title>
        <authorList>
            <person name="Xu F."/>
            <person name="Jerlstrom-Hultqvist J."/>
            <person name="Einarsson E."/>
            <person name="Astvaldsson A."/>
            <person name="Svard S.G."/>
            <person name="Andersson J.O."/>
        </authorList>
    </citation>
    <scope>NUCLEOTIDE SEQUENCE [LARGE SCALE GENOMIC DNA]</scope>
    <source>
        <strain evidence="1 2">ATCC 50377</strain>
    </source>
</reference>
<dbReference type="Proteomes" id="UP000018208">
    <property type="component" value="Unassembled WGS sequence"/>
</dbReference>
<dbReference type="KEGG" id="ssao:94302575"/>
<dbReference type="AlphaFoldDB" id="A0A9P8LK54"/>
<evidence type="ECO:0000313" key="1">
    <source>
        <dbReference type="EMBL" id="KAH0569598.1"/>
    </source>
</evidence>
<organism evidence="1 2">
    <name type="scientific">Spironucleus salmonicida</name>
    <dbReference type="NCBI Taxonomy" id="348837"/>
    <lineage>
        <taxon>Eukaryota</taxon>
        <taxon>Metamonada</taxon>
        <taxon>Diplomonadida</taxon>
        <taxon>Hexamitidae</taxon>
        <taxon>Hexamitinae</taxon>
        <taxon>Spironucleus</taxon>
    </lineage>
</organism>